<gene>
    <name evidence="1" type="ORF">BDN72DRAFT_303629</name>
</gene>
<name>A0ACD3B428_9AGAR</name>
<proteinExistence type="predicted"/>
<evidence type="ECO:0000313" key="2">
    <source>
        <dbReference type="Proteomes" id="UP000308600"/>
    </source>
</evidence>
<dbReference type="EMBL" id="ML208283">
    <property type="protein sequence ID" value="TFK72641.1"/>
    <property type="molecule type" value="Genomic_DNA"/>
</dbReference>
<keyword evidence="2" id="KW-1185">Reference proteome</keyword>
<accession>A0ACD3B428</accession>
<sequence length="299" mass="33465">MTSPLHFEQVNLDTSFGALLIGGLISTALWGVTCIQTYTYFTRKSQDGPVYKAIIVLLFALDTLDSVLLSHFMYYYMVIHSADPVVSLVPNWSSMARSVVSFLSDFIVRTMFAIRVYKFSKNNLILIAWITIFSILAFVSGLFSLIKILQNHSVVHVHELSDIVSFIFAAATVADFSISISLCYLLHKSRTGFRRTDSLIRVLMIYSVNSGAIVLLDAIPTLVTFITMPQTLVYDITYLSSGKLYFNSYLACLNAREAIREEFLREDPVLVSQLEQGIATQTEVPSAQSVSYMNALNPN</sequence>
<reference evidence="1 2" key="1">
    <citation type="journal article" date="2019" name="Nat. Ecol. Evol.">
        <title>Megaphylogeny resolves global patterns of mushroom evolution.</title>
        <authorList>
            <person name="Varga T."/>
            <person name="Krizsan K."/>
            <person name="Foldi C."/>
            <person name="Dima B."/>
            <person name="Sanchez-Garcia M."/>
            <person name="Sanchez-Ramirez S."/>
            <person name="Szollosi G.J."/>
            <person name="Szarkandi J.G."/>
            <person name="Papp V."/>
            <person name="Albert L."/>
            <person name="Andreopoulos W."/>
            <person name="Angelini C."/>
            <person name="Antonin V."/>
            <person name="Barry K.W."/>
            <person name="Bougher N.L."/>
            <person name="Buchanan P."/>
            <person name="Buyck B."/>
            <person name="Bense V."/>
            <person name="Catcheside P."/>
            <person name="Chovatia M."/>
            <person name="Cooper J."/>
            <person name="Damon W."/>
            <person name="Desjardin D."/>
            <person name="Finy P."/>
            <person name="Geml J."/>
            <person name="Haridas S."/>
            <person name="Hughes K."/>
            <person name="Justo A."/>
            <person name="Karasinski D."/>
            <person name="Kautmanova I."/>
            <person name="Kiss B."/>
            <person name="Kocsube S."/>
            <person name="Kotiranta H."/>
            <person name="LaButti K.M."/>
            <person name="Lechner B.E."/>
            <person name="Liimatainen K."/>
            <person name="Lipzen A."/>
            <person name="Lukacs Z."/>
            <person name="Mihaltcheva S."/>
            <person name="Morgado L.N."/>
            <person name="Niskanen T."/>
            <person name="Noordeloos M.E."/>
            <person name="Ohm R.A."/>
            <person name="Ortiz-Santana B."/>
            <person name="Ovrebo C."/>
            <person name="Racz N."/>
            <person name="Riley R."/>
            <person name="Savchenko A."/>
            <person name="Shiryaev A."/>
            <person name="Soop K."/>
            <person name="Spirin V."/>
            <person name="Szebenyi C."/>
            <person name="Tomsovsky M."/>
            <person name="Tulloss R.E."/>
            <person name="Uehling J."/>
            <person name="Grigoriev I.V."/>
            <person name="Vagvolgyi C."/>
            <person name="Papp T."/>
            <person name="Martin F.M."/>
            <person name="Miettinen O."/>
            <person name="Hibbett D.S."/>
            <person name="Nagy L.G."/>
        </authorList>
    </citation>
    <scope>NUCLEOTIDE SEQUENCE [LARGE SCALE GENOMIC DNA]</scope>
    <source>
        <strain evidence="1 2">NL-1719</strain>
    </source>
</reference>
<evidence type="ECO:0000313" key="1">
    <source>
        <dbReference type="EMBL" id="TFK72641.1"/>
    </source>
</evidence>
<organism evidence="1 2">
    <name type="scientific">Pluteus cervinus</name>
    <dbReference type="NCBI Taxonomy" id="181527"/>
    <lineage>
        <taxon>Eukaryota</taxon>
        <taxon>Fungi</taxon>
        <taxon>Dikarya</taxon>
        <taxon>Basidiomycota</taxon>
        <taxon>Agaricomycotina</taxon>
        <taxon>Agaricomycetes</taxon>
        <taxon>Agaricomycetidae</taxon>
        <taxon>Agaricales</taxon>
        <taxon>Pluteineae</taxon>
        <taxon>Pluteaceae</taxon>
        <taxon>Pluteus</taxon>
    </lineage>
</organism>
<dbReference type="Proteomes" id="UP000308600">
    <property type="component" value="Unassembled WGS sequence"/>
</dbReference>
<protein>
    <submittedName>
        <fullName evidence="1">Uncharacterized protein</fullName>
    </submittedName>
</protein>